<comment type="caution">
    <text evidence="2">The sequence shown here is derived from an EMBL/GenBank/DDBJ whole genome shotgun (WGS) entry which is preliminary data.</text>
</comment>
<reference evidence="2 3" key="1">
    <citation type="submission" date="2017-05" db="EMBL/GenBank/DDBJ databases">
        <title>Biotechnological potential of actinobacteria isolated from South African environments.</title>
        <authorList>
            <person name="Le Roes-Hill M."/>
            <person name="Prins A."/>
            <person name="Durrell K.A."/>
        </authorList>
    </citation>
    <scope>NUCLEOTIDE SEQUENCE [LARGE SCALE GENOMIC DNA]</scope>
    <source>
        <strain evidence="2">M26</strain>
    </source>
</reference>
<name>A0A243QVI8_9ACTN</name>
<organism evidence="2 3">
    <name type="scientific">Streptosporangium minutum</name>
    <dbReference type="NCBI Taxonomy" id="569862"/>
    <lineage>
        <taxon>Bacteria</taxon>
        <taxon>Bacillati</taxon>
        <taxon>Actinomycetota</taxon>
        <taxon>Actinomycetes</taxon>
        <taxon>Streptosporangiales</taxon>
        <taxon>Streptosporangiaceae</taxon>
        <taxon>Streptosporangium</taxon>
    </lineage>
</organism>
<gene>
    <name evidence="2" type="ORF">CA984_39820</name>
</gene>
<evidence type="ECO:0000313" key="3">
    <source>
        <dbReference type="Proteomes" id="UP000194761"/>
    </source>
</evidence>
<evidence type="ECO:0000313" key="2">
    <source>
        <dbReference type="EMBL" id="OUC85263.1"/>
    </source>
</evidence>
<dbReference type="Proteomes" id="UP000194761">
    <property type="component" value="Unassembled WGS sequence"/>
</dbReference>
<keyword evidence="1" id="KW-1133">Transmembrane helix</keyword>
<proteinExistence type="predicted"/>
<keyword evidence="3" id="KW-1185">Reference proteome</keyword>
<keyword evidence="1" id="KW-0812">Transmembrane</keyword>
<keyword evidence="1" id="KW-0472">Membrane</keyword>
<evidence type="ECO:0000256" key="1">
    <source>
        <dbReference type="SAM" id="Phobius"/>
    </source>
</evidence>
<dbReference type="AlphaFoldDB" id="A0A243QVI8"/>
<dbReference type="EMBL" id="NGFP01000324">
    <property type="protein sequence ID" value="OUC85263.1"/>
    <property type="molecule type" value="Genomic_DNA"/>
</dbReference>
<sequence>MQAVPPGAGDRAAARAAASAPGVQRTLGEFFATKGAPPGTDTRAVAPIAVRVTEQTVAVNHLNPAFVAGQSGEVARFAFFATRADAADGRTASIWTSRSRTGGWQVSNIASGDDEQRYASQPGTVFLEPQINAWYALRDGRVVPLSTEATASVGAGGVPLADYQKLVSGRYGDKLPGSAYARNGTAGGYGPGASAGDGGSPPAPGGAPLGWAMSAGVLLVGGSAAWITGWLGGRALRRRTSRT</sequence>
<protein>
    <submittedName>
        <fullName evidence="2">Uncharacterized protein</fullName>
    </submittedName>
</protein>
<feature type="transmembrane region" description="Helical" evidence="1">
    <location>
        <begin position="209"/>
        <end position="232"/>
    </location>
</feature>
<accession>A0A243QVI8</accession>